<dbReference type="Pfam" id="PF07248">
    <property type="entry name" value="DUF1431"/>
    <property type="match status" value="1"/>
</dbReference>
<dbReference type="AlphaFoldDB" id="A0AB39ZU94"/>
<protein>
    <submittedName>
        <fullName evidence="2">Uncharacterized protein swif</fullName>
    </submittedName>
</protein>
<evidence type="ECO:0000313" key="1">
    <source>
        <dbReference type="Proteomes" id="UP001652628"/>
    </source>
</evidence>
<dbReference type="GeneID" id="108019762"/>
<reference evidence="2" key="1">
    <citation type="submission" date="2025-08" db="UniProtKB">
        <authorList>
            <consortium name="RefSeq"/>
        </authorList>
    </citation>
    <scope>IDENTIFICATION</scope>
</reference>
<dbReference type="Proteomes" id="UP001652628">
    <property type="component" value="Chromosome 2R"/>
</dbReference>
<evidence type="ECO:0000313" key="2">
    <source>
        <dbReference type="RefSeq" id="XP_016943215.3"/>
    </source>
</evidence>
<accession>A0AB39ZU94</accession>
<proteinExistence type="predicted"/>
<name>A0AB39ZU94_DROSZ</name>
<dbReference type="SMART" id="SM00689">
    <property type="entry name" value="DM6"/>
    <property type="match status" value="1"/>
</dbReference>
<dbReference type="RefSeq" id="XP_016943215.3">
    <property type="nucleotide sequence ID" value="XM_017087726.4"/>
</dbReference>
<dbReference type="PANTHER" id="PTHR20977:SF0">
    <property type="entry name" value="AT13385P-RELATED"/>
    <property type="match status" value="1"/>
</dbReference>
<keyword evidence="1" id="KW-1185">Reference proteome</keyword>
<gene>
    <name evidence="2" type="primary">swif</name>
</gene>
<dbReference type="InterPro" id="IPR006611">
    <property type="entry name" value="DUF1431_DROsp"/>
</dbReference>
<sequence length="289" mass="33846">MQSVIRIIRRQGLRSFACKAPNFPDSPCQQVDPMCHHVPGDRCVGAKEVLARELPREKFLDQYEAVEGRCCVLRSAAKDPCAALTRPKVPKPFKEPFRSMWEPPCLADEQPFCKDKLPRFDAIHYHPSNKCRCYQRTWVECPPVKQRLKKVCCLDGIKPPEVQYRVKDPCPEVCGIPYRSLRRLCEKGDYERDPESKCRKLFWPCCKPARCDPRCRKPSRLSICTKLRAPYPSFSEVRRWTRPRRKIECQCLNPVPQCVAVREKMRMDRLNIKPSCYRPSTSREFEELI</sequence>
<dbReference type="PANTHER" id="PTHR20977">
    <property type="entry name" value="AT13385P-RELATED"/>
    <property type="match status" value="1"/>
</dbReference>
<organism evidence="1 2">
    <name type="scientific">Drosophila suzukii</name>
    <name type="common">Spotted-wing drosophila fruit fly</name>
    <dbReference type="NCBI Taxonomy" id="28584"/>
    <lineage>
        <taxon>Eukaryota</taxon>
        <taxon>Metazoa</taxon>
        <taxon>Ecdysozoa</taxon>
        <taxon>Arthropoda</taxon>
        <taxon>Hexapoda</taxon>
        <taxon>Insecta</taxon>
        <taxon>Pterygota</taxon>
        <taxon>Neoptera</taxon>
        <taxon>Endopterygota</taxon>
        <taxon>Diptera</taxon>
        <taxon>Brachycera</taxon>
        <taxon>Muscomorpha</taxon>
        <taxon>Ephydroidea</taxon>
        <taxon>Drosophilidae</taxon>
        <taxon>Drosophila</taxon>
        <taxon>Sophophora</taxon>
    </lineage>
</organism>